<dbReference type="EC" id="2.3.1.20" evidence="4 11"/>
<evidence type="ECO:0000256" key="11">
    <source>
        <dbReference type="RuleBase" id="RU361241"/>
    </source>
</evidence>
<evidence type="ECO:0000256" key="6">
    <source>
        <dbReference type="ARBA" id="ARBA00022679"/>
    </source>
</evidence>
<gene>
    <name evidence="14" type="ORF">DSM104329_04196</name>
</gene>
<keyword evidence="9 11" id="KW-0012">Acyltransferase</keyword>
<keyword evidence="7 11" id="KW-0319">Glycerol metabolism</keyword>
<dbReference type="InterPro" id="IPR014292">
    <property type="entry name" value="Acyl_transf_WS/DGAT"/>
</dbReference>
<dbReference type="GO" id="GO:0071731">
    <property type="term" value="P:response to nitric oxide"/>
    <property type="evidence" value="ECO:0007669"/>
    <property type="project" value="TreeGrafter"/>
</dbReference>
<dbReference type="Pfam" id="PF03007">
    <property type="entry name" value="WS_DGAT_cat"/>
    <property type="match status" value="1"/>
</dbReference>
<dbReference type="RefSeq" id="WP_259311819.1">
    <property type="nucleotide sequence ID" value="NZ_CP087164.1"/>
</dbReference>
<sequence>MGQQHGDRLSATDASFLAQEGPTSHMHIGGLSVLEGPPPDFRELCDLLRGRLHLVPRYRQKLATPPLGTGRPLWVDDPSFNLEYHVRQTALPSPGSEEQLLNLTSRVFSQALDRSKPLWEMWIVEGLADGRWAILSKTHHCLIDGISGVDLATVLFDLDPVPRDVGGAGTAWTPRPEPTGAELLARGLTGFVRTGLRLADGALSAISHPERSVSGGLEALEGVGEIAWAVANPAPATPLNVEIGPHRRFVGVRNRLEDFKEVKAAFGTTVNDVVLAVVAGALRDWLHSRGVRTEGLELRALVPVSIRTADDQGQLGNRLAAMRGPLPVYIADPVARLMAVKQAMTGIKESKQAVGAEVLTSVQDFAPPTILAQASRLNFSTRLFNMIVTNVPGPQLPLYVYGREVLDVFPIAFLPRRHGLAVAIISYNGAVNFGLLGDLDALPDIDVLAGGLQDQLAELSRLADERRAAGAETEGAPA</sequence>
<feature type="domain" description="O-acyltransferase WSD1-like N-terminal" evidence="12">
    <location>
        <begin position="9"/>
        <end position="274"/>
    </location>
</feature>
<dbReference type="KEGG" id="sbae:DSM104329_04196"/>
<protein>
    <recommendedName>
        <fullName evidence="4 11">Diacylglycerol O-acyltransferase</fullName>
        <ecNumber evidence="4 11">2.3.1.20</ecNumber>
    </recommendedName>
</protein>
<dbReference type="EMBL" id="CP087164">
    <property type="protein sequence ID" value="UGS37775.1"/>
    <property type="molecule type" value="Genomic_DNA"/>
</dbReference>
<evidence type="ECO:0000256" key="5">
    <source>
        <dbReference type="ARBA" id="ARBA00022516"/>
    </source>
</evidence>
<evidence type="ECO:0000313" key="14">
    <source>
        <dbReference type="EMBL" id="UGS37775.1"/>
    </source>
</evidence>
<evidence type="ECO:0000256" key="7">
    <source>
        <dbReference type="ARBA" id="ARBA00022798"/>
    </source>
</evidence>
<dbReference type="PANTHER" id="PTHR31650">
    <property type="entry name" value="O-ACYLTRANSFERASE (WSD1-LIKE) FAMILY PROTEIN"/>
    <property type="match status" value="1"/>
</dbReference>
<dbReference type="Proteomes" id="UP001162834">
    <property type="component" value="Chromosome"/>
</dbReference>
<keyword evidence="15" id="KW-1185">Reference proteome</keyword>
<dbReference type="NCBIfam" id="TIGR02946">
    <property type="entry name" value="acyl_WS_DGAT"/>
    <property type="match status" value="1"/>
</dbReference>
<evidence type="ECO:0000256" key="4">
    <source>
        <dbReference type="ARBA" id="ARBA00013244"/>
    </source>
</evidence>
<evidence type="ECO:0000256" key="1">
    <source>
        <dbReference type="ARBA" id="ARBA00004771"/>
    </source>
</evidence>
<comment type="pathway">
    <text evidence="1 11">Glycerolipid metabolism; triacylglycerol biosynthesis.</text>
</comment>
<evidence type="ECO:0000256" key="9">
    <source>
        <dbReference type="ARBA" id="ARBA00023315"/>
    </source>
</evidence>
<organism evidence="14 15">
    <name type="scientific">Capillimicrobium parvum</name>
    <dbReference type="NCBI Taxonomy" id="2884022"/>
    <lineage>
        <taxon>Bacteria</taxon>
        <taxon>Bacillati</taxon>
        <taxon>Actinomycetota</taxon>
        <taxon>Thermoleophilia</taxon>
        <taxon>Solirubrobacterales</taxon>
        <taxon>Capillimicrobiaceae</taxon>
        <taxon>Capillimicrobium</taxon>
    </lineage>
</organism>
<dbReference type="GO" id="GO:0005886">
    <property type="term" value="C:plasma membrane"/>
    <property type="evidence" value="ECO:0007669"/>
    <property type="project" value="TreeGrafter"/>
</dbReference>
<evidence type="ECO:0000256" key="3">
    <source>
        <dbReference type="ARBA" id="ARBA00009587"/>
    </source>
</evidence>
<evidence type="ECO:0000259" key="13">
    <source>
        <dbReference type="Pfam" id="PF06974"/>
    </source>
</evidence>
<comment type="similarity">
    <text evidence="3 11">Belongs to the long-chain O-acyltransferase family.</text>
</comment>
<dbReference type="AlphaFoldDB" id="A0A9E6Y0A9"/>
<evidence type="ECO:0000313" key="15">
    <source>
        <dbReference type="Proteomes" id="UP001162834"/>
    </source>
</evidence>
<keyword evidence="8 11" id="KW-0443">Lipid metabolism</keyword>
<dbReference type="Pfam" id="PF06974">
    <property type="entry name" value="WS_DGAT_C"/>
    <property type="match status" value="1"/>
</dbReference>
<comment type="catalytic activity">
    <reaction evidence="10 11">
        <text>an acyl-CoA + a 1,2-diacyl-sn-glycerol = a triacyl-sn-glycerol + CoA</text>
        <dbReference type="Rhea" id="RHEA:10868"/>
        <dbReference type="ChEBI" id="CHEBI:17815"/>
        <dbReference type="ChEBI" id="CHEBI:57287"/>
        <dbReference type="ChEBI" id="CHEBI:58342"/>
        <dbReference type="ChEBI" id="CHEBI:64615"/>
        <dbReference type="EC" id="2.3.1.20"/>
    </reaction>
</comment>
<dbReference type="GO" id="GO:0001666">
    <property type="term" value="P:response to hypoxia"/>
    <property type="evidence" value="ECO:0007669"/>
    <property type="project" value="TreeGrafter"/>
</dbReference>
<name>A0A9E6Y0A9_9ACTN</name>
<dbReference type="GO" id="GO:0006071">
    <property type="term" value="P:glycerol metabolic process"/>
    <property type="evidence" value="ECO:0007669"/>
    <property type="project" value="UniProtKB-KW"/>
</dbReference>
<dbReference type="SUPFAM" id="SSF52777">
    <property type="entry name" value="CoA-dependent acyltransferases"/>
    <property type="match status" value="1"/>
</dbReference>
<dbReference type="InterPro" id="IPR009721">
    <property type="entry name" value="O-acyltransferase_WSD1_C"/>
</dbReference>
<reference evidence="14" key="1">
    <citation type="journal article" date="2022" name="Int. J. Syst. Evol. Microbiol.">
        <title>Pseudomonas aegrilactucae sp. nov. and Pseudomonas morbosilactucae sp. nov., pathogens causing bacterial rot of lettuce in Japan.</title>
        <authorList>
            <person name="Sawada H."/>
            <person name="Fujikawa T."/>
            <person name="Satou M."/>
        </authorList>
    </citation>
    <scope>NUCLEOTIDE SEQUENCE</scope>
    <source>
        <strain evidence="14">0166_1</strain>
    </source>
</reference>
<keyword evidence="5 11" id="KW-0444">Lipid biosynthesis</keyword>
<feature type="domain" description="O-acyltransferase WSD1 C-terminal" evidence="13">
    <location>
        <begin position="316"/>
        <end position="459"/>
    </location>
</feature>
<evidence type="ECO:0000259" key="12">
    <source>
        <dbReference type="Pfam" id="PF03007"/>
    </source>
</evidence>
<evidence type="ECO:0000256" key="2">
    <source>
        <dbReference type="ARBA" id="ARBA00005189"/>
    </source>
</evidence>
<accession>A0A9E6Y0A9</accession>
<dbReference type="GO" id="GO:0004144">
    <property type="term" value="F:diacylglycerol O-acyltransferase activity"/>
    <property type="evidence" value="ECO:0007669"/>
    <property type="project" value="UniProtKB-EC"/>
</dbReference>
<comment type="pathway">
    <text evidence="2">Lipid metabolism.</text>
</comment>
<proteinExistence type="inferred from homology"/>
<evidence type="ECO:0000256" key="8">
    <source>
        <dbReference type="ARBA" id="ARBA00023098"/>
    </source>
</evidence>
<dbReference type="InterPro" id="IPR004255">
    <property type="entry name" value="O-acyltransferase_WSD1_N"/>
</dbReference>
<dbReference type="GO" id="GO:0019432">
    <property type="term" value="P:triglyceride biosynthetic process"/>
    <property type="evidence" value="ECO:0007669"/>
    <property type="project" value="TreeGrafter"/>
</dbReference>
<dbReference type="PANTHER" id="PTHR31650:SF1">
    <property type="entry name" value="WAX ESTER SYNTHASE_DIACYLGLYCEROL ACYLTRANSFERASE 4-RELATED"/>
    <property type="match status" value="1"/>
</dbReference>
<evidence type="ECO:0000256" key="10">
    <source>
        <dbReference type="ARBA" id="ARBA00048109"/>
    </source>
</evidence>
<keyword evidence="6 11" id="KW-0808">Transferase</keyword>
<dbReference type="GO" id="GO:0051701">
    <property type="term" value="P:biological process involved in interaction with host"/>
    <property type="evidence" value="ECO:0007669"/>
    <property type="project" value="TreeGrafter"/>
</dbReference>
<dbReference type="InterPro" id="IPR045034">
    <property type="entry name" value="O-acyltransferase_WSD1-like"/>
</dbReference>